<organism evidence="4 5">
    <name type="scientific">Paenibacillus hemerocallicola</name>
    <dbReference type="NCBI Taxonomy" id="1172614"/>
    <lineage>
        <taxon>Bacteria</taxon>
        <taxon>Bacillati</taxon>
        <taxon>Bacillota</taxon>
        <taxon>Bacilli</taxon>
        <taxon>Bacillales</taxon>
        <taxon>Paenibacillaceae</taxon>
        <taxon>Paenibacillus</taxon>
    </lineage>
</organism>
<dbReference type="Pfam" id="PF07940">
    <property type="entry name" value="Hepar_II_III_C"/>
    <property type="match status" value="1"/>
</dbReference>
<sequence>MKRYDSKRTIRCLALLMAILLCFGAVPIFPQSVARGETAQLLNGGFEEIASGRPKDWTYISGTVGSSAEQVLAGSSSVKLDDTSAASSTGLRSAKMPVTAGQTYNATVFSYNTQGVSELYLEFWDANNNYTKIYTGRNSSLNQWSQIQVSGVAPEGTVYASLRLYLHVANIGTAYFDDAAFEQVLTGPQPTLLNGGLEQLENGRPKYWTLPASAQSSTEQKRSGSYSVRIDDPTSTAGVTVRSNKIAVTPGLKYDASVWSYNLQGISQLYVEFWDANNNYTTILTANNNTLNAWTPIRIKGVAPEGTAYATVRFYLHSANIGTAYFDDAEFFEAPPDPVANLNNGSFERQEQNKPVGWSETNGSIELSTDVARDGANSVKIAHTGSGASPGLLSQPIIVTPGSEYAASVYTYTYVQQGASVLQLDFLNEFGSTVGSVTYEDNAYNGWRLLTASGMAPAGATTARLKLAMKPDQAGTAYFDEVRFERADTAAGKKTRTTYYTPEKVAAARQNVQLYNWAQSLRDGAVAKADKYLAKGNEFLWNIVTGPDLPRSYGVNQTLGSPITGRAIDQYGNYPYKAEPLNEPWKIVDPSSGYKFPTNDFGAYYRSGLDEHGIFQPDLADRGLLVNTLYPEKGPTWGVDDGFGWVDDNGNRYTFVAYYTHWFVWYSSGMIQDSIQALRDAYLYTGDAKYARAGALLLDRIADVYPAMDTMLHDKTIYLNSHGGTGHGKAVGSIWETALVKAFISAYDAFYPVMDDSQLTQFLDGKASQFRLTNSKGTGSAIRRNIEDGIIRQVYPAVKAAQIRGNDGMHQSALAMAAVVYDSLPETKEWLDFTFQTGGNTSNPPGVTGGNILNSLISAVDRDGNGNEAAPGYNALWLSNHQLTADILEGYDLYPESDLYENVKFRKMFSAFYPLTLSEKYTANIGDNGSTGNPGISLKLADMVKAFDKFGDPIYAQLAYFLNGNRADGIHLDVFTVNPNDIAERIRSVIAEHGPLDLDTVNMTGYGFAALRDGKNVFNSFGLSYAFPAMEIAEQNTEAKLFEASGTIQLEANAPAGMIAFNFQVPKTDDYEIDLLPFRAPTYGIYRISIDGVPIKELDFYGSNTNTFDVLGQMQLSAGTHEIRFEGIGKNASAGNYKMGVRSLNLLDEQAREMRDNAGPQGNMLRDFWMYYGRNSGHGHRDTLNLGLHAFGLDLSPDLGYPEFADSIDMHRAQWVVNTISHNTVVVDKKKQAGQWVADPKHFDDGGMVQLIDVEAPKVYPQTELYKRTTAMIKIDEANSYAVDFFRVKGGSDHYFSFHGAEGTAAAEGLNLVQQPTGTYAGPDVEYGQRVDDIAGSGYMGSGFHYLKNVSRDMNPAGQFSIDWKAVDTWKVLSTPADIHLRLTMLGPIDDVALADGVPPQNKPGNPKTLRYFVAHRNGTNLDSLFTSVIEPYKDSRTIASIEPASVTSGGAAVDGNVVKAVKVTLASGRVDYIVNSLQPQTLYTIDNKLQFKGFMGVYSEQNGQNVYSYVHDGSYIAPIGETVVEAPGALQGTVVSFTYSPSVQNEIVVNLNAAGMNPAELSGKTIYVANDGVRNAAYRIVGATDVGGGRYRLDIGDSTLIRSFVDAYDFSKGYVYDIASGAAFRIPLTREKVPLQTTASVTGPQQQGWYTGDATVTLQAYGLAGTVGTTVYSLNGGIGWSAYSTPIVLSDSGIHSLEYRSTDLAGNVEPTKSATVKIDRLPPSTTAQVNGTTGENGWYSSASTVVLSTYDAQSGAASTEYALSVTASTYGQQSHGFVPYTGPIPLDEGKYTLQFRSIDAAGNTESVKTTDVKIDRTAPAYTLLLNGTPVVPGAEVEDSQSIVFTLPSNDGMSGVAQRTILIDGAVYTEGTTFSWTGQTGDHTVKAIVKDYAGNVAEASYSVHVATSPASVMSLIAGYAQSNELQHSIEVKLTNSMMQAEHHRNGGRLNQALHFLDKFLQDVGEQQNGISASAKLALQSNAHYLQRQWNGNS</sequence>
<dbReference type="InterPro" id="IPR054470">
    <property type="entry name" value="FIMAH_dom"/>
</dbReference>
<dbReference type="SUPFAM" id="SSF49785">
    <property type="entry name" value="Galactose-binding domain-like"/>
    <property type="match status" value="1"/>
</dbReference>
<evidence type="ECO:0000313" key="4">
    <source>
        <dbReference type="EMBL" id="TNJ63850.1"/>
    </source>
</evidence>
<dbReference type="Gene3D" id="2.60.40.10">
    <property type="entry name" value="Immunoglobulins"/>
    <property type="match status" value="1"/>
</dbReference>
<comment type="caution">
    <text evidence="4">The sequence shown here is derived from an EMBL/GenBank/DDBJ whole genome shotgun (WGS) entry which is preliminary data.</text>
</comment>
<dbReference type="OrthoDB" id="2491499at2"/>
<dbReference type="GO" id="GO:0030313">
    <property type="term" value="C:cell envelope"/>
    <property type="evidence" value="ECO:0007669"/>
    <property type="project" value="UniProtKB-SubCell"/>
</dbReference>
<dbReference type="Pfam" id="PF02018">
    <property type="entry name" value="CBM_4_9"/>
    <property type="match status" value="1"/>
</dbReference>
<name>A0A5C4T555_9BACL</name>
<reference evidence="4 5" key="1">
    <citation type="submission" date="2019-05" db="EMBL/GenBank/DDBJ databases">
        <title>We sequenced the genome of Paenibacillus hemerocallicola KCTC 33185 for further insight into its adaptation and study the phylogeny of Paenibacillus.</title>
        <authorList>
            <person name="Narsing Rao M.P."/>
        </authorList>
    </citation>
    <scope>NUCLEOTIDE SEQUENCE [LARGE SCALE GENOMIC DNA]</scope>
    <source>
        <strain evidence="4 5">KCTC 33185</strain>
    </source>
</reference>
<dbReference type="InterPro" id="IPR013783">
    <property type="entry name" value="Ig-like_fold"/>
</dbReference>
<dbReference type="InterPro" id="IPR003305">
    <property type="entry name" value="CenC_carb-bd"/>
</dbReference>
<dbReference type="Gene3D" id="2.70.98.70">
    <property type="match status" value="1"/>
</dbReference>
<dbReference type="Gene3D" id="2.60.120.260">
    <property type="entry name" value="Galactose-binding domain-like"/>
    <property type="match status" value="4"/>
</dbReference>
<dbReference type="Proteomes" id="UP000307943">
    <property type="component" value="Unassembled WGS sequence"/>
</dbReference>
<accession>A0A5C4T555</accession>
<gene>
    <name evidence="4" type="ORF">FE784_23540</name>
</gene>
<comment type="subcellular location">
    <subcellularLocation>
        <location evidence="1">Cell envelope</location>
    </subcellularLocation>
</comment>
<feature type="domain" description="Rhodanese" evidence="3">
    <location>
        <begin position="1649"/>
        <end position="1690"/>
    </location>
</feature>
<evidence type="ECO:0000259" key="3">
    <source>
        <dbReference type="PROSITE" id="PS50206"/>
    </source>
</evidence>
<evidence type="ECO:0000256" key="1">
    <source>
        <dbReference type="ARBA" id="ARBA00004196"/>
    </source>
</evidence>
<dbReference type="InterPro" id="IPR058094">
    <property type="entry name" value="Ig-like_OmpL47-like"/>
</dbReference>
<dbReference type="Pfam" id="PF22888">
    <property type="entry name" value="FIMAH"/>
    <property type="match status" value="1"/>
</dbReference>
<dbReference type="InterPro" id="IPR008979">
    <property type="entry name" value="Galactose-bd-like_sf"/>
</dbReference>
<keyword evidence="2" id="KW-0378">Hydrolase</keyword>
<dbReference type="PROSITE" id="PS50206">
    <property type="entry name" value="RHODANESE_3"/>
    <property type="match status" value="1"/>
</dbReference>
<dbReference type="EMBL" id="VDCQ01000037">
    <property type="protein sequence ID" value="TNJ63850.1"/>
    <property type="molecule type" value="Genomic_DNA"/>
</dbReference>
<dbReference type="InterPro" id="IPR012480">
    <property type="entry name" value="Hepar_II_III_C"/>
</dbReference>
<dbReference type="Gene3D" id="1.50.10.100">
    <property type="entry name" value="Chondroitin AC/alginate lyase"/>
    <property type="match status" value="1"/>
</dbReference>
<dbReference type="NCBIfam" id="NF047446">
    <property type="entry name" value="barrel_OmpL47"/>
    <property type="match status" value="2"/>
</dbReference>
<keyword evidence="5" id="KW-1185">Reference proteome</keyword>
<dbReference type="GO" id="GO:0016829">
    <property type="term" value="F:lyase activity"/>
    <property type="evidence" value="ECO:0007669"/>
    <property type="project" value="InterPro"/>
</dbReference>
<evidence type="ECO:0000256" key="2">
    <source>
        <dbReference type="ARBA" id="ARBA00022801"/>
    </source>
</evidence>
<protein>
    <recommendedName>
        <fullName evidence="3">Rhodanese domain-containing protein</fullName>
    </recommendedName>
</protein>
<proteinExistence type="predicted"/>
<evidence type="ECO:0000313" key="5">
    <source>
        <dbReference type="Proteomes" id="UP000307943"/>
    </source>
</evidence>
<dbReference type="InterPro" id="IPR001763">
    <property type="entry name" value="Rhodanese-like_dom"/>
</dbReference>
<dbReference type="GO" id="GO:0016798">
    <property type="term" value="F:hydrolase activity, acting on glycosyl bonds"/>
    <property type="evidence" value="ECO:0007669"/>
    <property type="project" value="InterPro"/>
</dbReference>
<dbReference type="InterPro" id="IPR008929">
    <property type="entry name" value="Chondroitin_lyas"/>
</dbReference>
<dbReference type="RefSeq" id="WP_139604707.1">
    <property type="nucleotide sequence ID" value="NZ_VDCQ01000037.1"/>
</dbReference>
<dbReference type="SUPFAM" id="SSF48230">
    <property type="entry name" value="Chondroitin AC/alginate lyase"/>
    <property type="match status" value="1"/>
</dbReference>